<comment type="caution">
    <text evidence="2">The sequence shown here is derived from an EMBL/GenBank/DDBJ whole genome shotgun (WGS) entry which is preliminary data.</text>
</comment>
<evidence type="ECO:0000313" key="3">
    <source>
        <dbReference type="Proteomes" id="UP000245207"/>
    </source>
</evidence>
<evidence type="ECO:0000256" key="1">
    <source>
        <dbReference type="SAM" id="Phobius"/>
    </source>
</evidence>
<dbReference type="Gene3D" id="1.20.1270.60">
    <property type="entry name" value="Arfaptin homology (AH) domain/BAR domain"/>
    <property type="match status" value="1"/>
</dbReference>
<protein>
    <submittedName>
        <fullName evidence="2">Arfaptin homology (AH) domain/BAR domain-containing protein</fullName>
    </submittedName>
</protein>
<keyword evidence="1" id="KW-1133">Transmembrane helix</keyword>
<gene>
    <name evidence="2" type="ORF">CTI12_AA290020</name>
</gene>
<evidence type="ECO:0000313" key="2">
    <source>
        <dbReference type="EMBL" id="PWA70578.1"/>
    </source>
</evidence>
<keyword evidence="1" id="KW-0812">Transmembrane</keyword>
<dbReference type="AlphaFoldDB" id="A0A2U1NAR1"/>
<dbReference type="OrthoDB" id="1925034at2759"/>
<dbReference type="CDD" id="cd07307">
    <property type="entry name" value="BAR"/>
    <property type="match status" value="1"/>
</dbReference>
<reference evidence="2 3" key="1">
    <citation type="journal article" date="2018" name="Mol. Plant">
        <title>The genome of Artemisia annua provides insight into the evolution of Asteraceae family and artemisinin biosynthesis.</title>
        <authorList>
            <person name="Shen Q."/>
            <person name="Zhang L."/>
            <person name="Liao Z."/>
            <person name="Wang S."/>
            <person name="Yan T."/>
            <person name="Shi P."/>
            <person name="Liu M."/>
            <person name="Fu X."/>
            <person name="Pan Q."/>
            <person name="Wang Y."/>
            <person name="Lv Z."/>
            <person name="Lu X."/>
            <person name="Zhang F."/>
            <person name="Jiang W."/>
            <person name="Ma Y."/>
            <person name="Chen M."/>
            <person name="Hao X."/>
            <person name="Li L."/>
            <person name="Tang Y."/>
            <person name="Lv G."/>
            <person name="Zhou Y."/>
            <person name="Sun X."/>
            <person name="Brodelius P.E."/>
            <person name="Rose J.K.C."/>
            <person name="Tang K."/>
        </authorList>
    </citation>
    <scope>NUCLEOTIDE SEQUENCE [LARGE SCALE GENOMIC DNA]</scope>
    <source>
        <strain evidence="3">cv. Huhao1</strain>
        <tissue evidence="2">Leaf</tissue>
    </source>
</reference>
<accession>A0A2U1NAR1</accession>
<dbReference type="SUPFAM" id="SSF103657">
    <property type="entry name" value="BAR/IMD domain-like"/>
    <property type="match status" value="1"/>
</dbReference>
<dbReference type="STRING" id="35608.A0A2U1NAR1"/>
<dbReference type="InterPro" id="IPR027267">
    <property type="entry name" value="AH/BAR_dom_sf"/>
</dbReference>
<dbReference type="EMBL" id="PKPP01003217">
    <property type="protein sequence ID" value="PWA70578.1"/>
    <property type="molecule type" value="Genomic_DNA"/>
</dbReference>
<proteinExistence type="predicted"/>
<dbReference type="Proteomes" id="UP000245207">
    <property type="component" value="Unassembled WGS sequence"/>
</dbReference>
<name>A0A2U1NAR1_ARTAN</name>
<keyword evidence="3" id="KW-1185">Reference proteome</keyword>
<feature type="transmembrane region" description="Helical" evidence="1">
    <location>
        <begin position="163"/>
        <end position="182"/>
    </location>
</feature>
<dbReference type="PANTHER" id="PTHR34119:SF1">
    <property type="entry name" value="OS04G0394700 PROTEIN"/>
    <property type="match status" value="1"/>
</dbReference>
<keyword evidence="1" id="KW-0472">Membrane</keyword>
<sequence length="183" mass="20834">MMKSPFRKVRGLHKRHRRDLQRSFVQLDELSLASQDMQDMRDCYDSLLSAAASTTNNAYEFSESLQEMGDCLLEKTALTDDEDSGRVLLMLGKAQLEIQKLVDNYRSHISQTITNPSESLLNELRIVEDMKKDCDDKRSEMIIYFFKFLTRLSGWILHPNHMILAASGLAAVFTGVVPSMPLG</sequence>
<dbReference type="PANTHER" id="PTHR34119">
    <property type="entry name" value="HYDROXYPROLINE-RICH GLYCOPROTEIN-LIKE"/>
    <property type="match status" value="1"/>
</dbReference>
<dbReference type="InterPro" id="IPR037488">
    <property type="entry name" value="At2g33490-like"/>
</dbReference>
<organism evidence="2 3">
    <name type="scientific">Artemisia annua</name>
    <name type="common">Sweet wormwood</name>
    <dbReference type="NCBI Taxonomy" id="35608"/>
    <lineage>
        <taxon>Eukaryota</taxon>
        <taxon>Viridiplantae</taxon>
        <taxon>Streptophyta</taxon>
        <taxon>Embryophyta</taxon>
        <taxon>Tracheophyta</taxon>
        <taxon>Spermatophyta</taxon>
        <taxon>Magnoliopsida</taxon>
        <taxon>eudicotyledons</taxon>
        <taxon>Gunneridae</taxon>
        <taxon>Pentapetalae</taxon>
        <taxon>asterids</taxon>
        <taxon>campanulids</taxon>
        <taxon>Asterales</taxon>
        <taxon>Asteraceae</taxon>
        <taxon>Asteroideae</taxon>
        <taxon>Anthemideae</taxon>
        <taxon>Artemisiinae</taxon>
        <taxon>Artemisia</taxon>
    </lineage>
</organism>